<feature type="domain" description="P-type ATPase N-terminal" evidence="18">
    <location>
        <begin position="58"/>
        <end position="118"/>
    </location>
</feature>
<dbReference type="InterPro" id="IPR044492">
    <property type="entry name" value="P_typ_ATPase_HD_dom"/>
</dbReference>
<evidence type="ECO:0000256" key="13">
    <source>
        <dbReference type="PIRSR" id="PIRSR606539-1"/>
    </source>
</evidence>
<dbReference type="InterPro" id="IPR032630">
    <property type="entry name" value="P_typ_ATPase_c"/>
</dbReference>
<dbReference type="InterPro" id="IPR018303">
    <property type="entry name" value="ATPase_P-typ_P_site"/>
</dbReference>
<dbReference type="PROSITE" id="PS00154">
    <property type="entry name" value="ATPASE_E1_E2"/>
    <property type="match status" value="1"/>
</dbReference>
<protein>
    <recommendedName>
        <fullName evidence="16">Phospholipid-transporting ATPase</fullName>
        <ecNumber evidence="16">7.6.2.1</ecNumber>
    </recommendedName>
</protein>
<keyword evidence="5 14" id="KW-0547">Nucleotide-binding</keyword>
<dbReference type="Gene3D" id="3.40.50.1000">
    <property type="entry name" value="HAD superfamily/HAD-like"/>
    <property type="match status" value="1"/>
</dbReference>
<feature type="compositionally biased region" description="Basic and acidic residues" evidence="17">
    <location>
        <begin position="745"/>
        <end position="754"/>
    </location>
</feature>
<comment type="cofactor">
    <cofactor evidence="15">
        <name>Mg(2+)</name>
        <dbReference type="ChEBI" id="CHEBI:18420"/>
    </cofactor>
</comment>
<evidence type="ECO:0000256" key="5">
    <source>
        <dbReference type="ARBA" id="ARBA00022741"/>
    </source>
</evidence>
<feature type="binding site" evidence="14">
    <location>
        <position position="703"/>
    </location>
    <ligand>
        <name>ATP</name>
        <dbReference type="ChEBI" id="CHEBI:30616"/>
    </ligand>
</feature>
<feature type="binding site" evidence="15">
    <location>
        <position position="1101"/>
    </location>
    <ligand>
        <name>Mg(2+)</name>
        <dbReference type="ChEBI" id="CHEBI:18420"/>
    </ligand>
</feature>
<evidence type="ECO:0000256" key="9">
    <source>
        <dbReference type="ARBA" id="ARBA00022989"/>
    </source>
</evidence>
<feature type="region of interest" description="Disordered" evidence="17">
    <location>
        <begin position="178"/>
        <end position="220"/>
    </location>
</feature>
<feature type="transmembrane region" description="Helical" evidence="16">
    <location>
        <begin position="1271"/>
        <end position="1291"/>
    </location>
</feature>
<reference evidence="21" key="4">
    <citation type="submission" date="2025-05" db="UniProtKB">
        <authorList>
            <consortium name="EnsemblFungi"/>
        </authorList>
    </citation>
    <scope>IDENTIFICATION</scope>
    <source>
        <strain evidence="21">isolate 1-1 / race 1 (BBBD)</strain>
    </source>
</reference>
<comment type="similarity">
    <text evidence="2 16">Belongs to the cation transport ATPase (P-type) (TC 3.A.3) family. Type IV subfamily.</text>
</comment>
<dbReference type="EC" id="7.6.2.1" evidence="16"/>
<feature type="binding site" evidence="15">
    <location>
        <position position="558"/>
    </location>
    <ligand>
        <name>Mg(2+)</name>
        <dbReference type="ChEBI" id="CHEBI:18420"/>
    </ligand>
</feature>
<dbReference type="InterPro" id="IPR036412">
    <property type="entry name" value="HAD-like_sf"/>
</dbReference>
<dbReference type="PANTHER" id="PTHR24092">
    <property type="entry name" value="PROBABLE PHOSPHOLIPID-TRANSPORTING ATPASE"/>
    <property type="match status" value="1"/>
</dbReference>
<dbReference type="EnsemblFungi" id="PTTG_25605-t43_1">
    <property type="protein sequence ID" value="PTTG_25605-t43_1-p1"/>
    <property type="gene ID" value="PTTG_25605"/>
</dbReference>
<dbReference type="Pfam" id="PF16209">
    <property type="entry name" value="PhoLip_ATPase_N"/>
    <property type="match status" value="1"/>
</dbReference>
<evidence type="ECO:0000256" key="11">
    <source>
        <dbReference type="ARBA" id="ARBA00034036"/>
    </source>
</evidence>
<evidence type="ECO:0000256" key="3">
    <source>
        <dbReference type="ARBA" id="ARBA00022692"/>
    </source>
</evidence>
<feature type="compositionally biased region" description="Acidic residues" evidence="17">
    <location>
        <begin position="588"/>
        <end position="611"/>
    </location>
</feature>
<dbReference type="InterPro" id="IPR006539">
    <property type="entry name" value="P-type_ATPase_IV"/>
</dbReference>
<feature type="binding site" evidence="14">
    <location>
        <position position="1101"/>
    </location>
    <ligand>
        <name>ATP</name>
        <dbReference type="ChEBI" id="CHEBI:30616"/>
    </ligand>
</feature>
<feature type="transmembrane region" description="Helical" evidence="16">
    <location>
        <begin position="1187"/>
        <end position="1207"/>
    </location>
</feature>
<feature type="region of interest" description="Disordered" evidence="17">
    <location>
        <begin position="1573"/>
        <end position="1642"/>
    </location>
</feature>
<keyword evidence="7 15" id="KW-0460">Magnesium</keyword>
<feature type="region of interest" description="Disordered" evidence="17">
    <location>
        <begin position="582"/>
        <end position="647"/>
    </location>
</feature>
<feature type="binding site" evidence="15">
    <location>
        <position position="556"/>
    </location>
    <ligand>
        <name>Mg(2+)</name>
        <dbReference type="ChEBI" id="CHEBI:18420"/>
    </ligand>
</feature>
<dbReference type="OrthoDB" id="377733at2759"/>
<feature type="compositionally biased region" description="Low complexity" evidence="17">
    <location>
        <begin position="347"/>
        <end position="380"/>
    </location>
</feature>
<keyword evidence="6 14" id="KW-0067">ATP-binding</keyword>
<dbReference type="InterPro" id="IPR023299">
    <property type="entry name" value="ATPase_P-typ_cyto_dom_N"/>
</dbReference>
<dbReference type="InterPro" id="IPR032631">
    <property type="entry name" value="P-type_ATPase_N"/>
</dbReference>
<dbReference type="GO" id="GO:0140326">
    <property type="term" value="F:ATPase-coupled intramembrane lipid transporter activity"/>
    <property type="evidence" value="ECO:0007669"/>
    <property type="project" value="UniProtKB-EC"/>
</dbReference>
<feature type="binding site" evidence="14">
    <location>
        <position position="786"/>
    </location>
    <ligand>
        <name>ATP</name>
        <dbReference type="ChEBI" id="CHEBI:30616"/>
    </ligand>
</feature>
<evidence type="ECO:0000256" key="17">
    <source>
        <dbReference type="SAM" id="MobiDB-lite"/>
    </source>
</evidence>
<feature type="region of interest" description="Disordered" evidence="17">
    <location>
        <begin position="1501"/>
        <end position="1522"/>
    </location>
</feature>
<reference evidence="20" key="1">
    <citation type="submission" date="2009-11" db="EMBL/GenBank/DDBJ databases">
        <authorList>
            <consortium name="The Broad Institute Genome Sequencing Platform"/>
            <person name="Ward D."/>
            <person name="Feldgarden M."/>
            <person name="Earl A."/>
            <person name="Young S.K."/>
            <person name="Zeng Q."/>
            <person name="Koehrsen M."/>
            <person name="Alvarado L."/>
            <person name="Berlin A."/>
            <person name="Bochicchio J."/>
            <person name="Borenstein D."/>
            <person name="Chapman S.B."/>
            <person name="Chen Z."/>
            <person name="Engels R."/>
            <person name="Freedman E."/>
            <person name="Gellesch M."/>
            <person name="Goldberg J."/>
            <person name="Griggs A."/>
            <person name="Gujja S."/>
            <person name="Heilman E."/>
            <person name="Heiman D."/>
            <person name="Hepburn T."/>
            <person name="Howarth C."/>
            <person name="Jen D."/>
            <person name="Larson L."/>
            <person name="Lewis B."/>
            <person name="Mehta T."/>
            <person name="Park D."/>
            <person name="Pearson M."/>
            <person name="Roberts A."/>
            <person name="Saif S."/>
            <person name="Shea T."/>
            <person name="Shenoy N."/>
            <person name="Sisk P."/>
            <person name="Stolte C."/>
            <person name="Sykes S."/>
            <person name="Thomson T."/>
            <person name="Walk T."/>
            <person name="White J."/>
            <person name="Yandava C."/>
            <person name="Izard J."/>
            <person name="Baranova O.V."/>
            <person name="Blanton J.M."/>
            <person name="Tanner A.C."/>
            <person name="Dewhirst F.E."/>
            <person name="Haas B."/>
            <person name="Nusbaum C."/>
            <person name="Birren B."/>
        </authorList>
    </citation>
    <scope>NUCLEOTIDE SEQUENCE [LARGE SCALE GENOMIC DNA]</scope>
    <source>
        <strain evidence="20">1-1 BBBD Race 1</strain>
    </source>
</reference>
<dbReference type="SFLD" id="SFLDG00002">
    <property type="entry name" value="C1.7:_P-type_atpase_like"/>
    <property type="match status" value="1"/>
</dbReference>
<sequence length="1642" mass="183475">MANTPLWKQYPAKQNKHNLIDRLTQLDITTLFDPPTPHPLPRQLNINTPLPTHAYTHNNKPTPAWEHPSNQIRTAKYSLLTFIPRNLLEQFRRVANIFFLSLVILQFIPKFAQVSPALAALPLLSVLAITAIKDAYEDVRRHAADYATNHQLIHTLSPEIYTNQNISTQPTSTLNISWLSPSHPPTHQNKKKHWWSRRRRLSPPLPTTTAPKQQEKEHTANTAHFTPTCWQDLRAGDFVRLQNDDAVPADIIICATSDAEENVCFIETKNLDGETNLKSRHALPALSHLRSAEACADPATNRFVVENEAPDANMFKYSAALVFPGPAQPQAGQQPQQVGQEEEEQADQQQQQQQQEEADQQRQQQQQKQADQQQQQQQQPTTAGHRVPVDLNSVLLRGTVLRNTEWVIGLVVFTGPDTKIMMNSSATRSKRSKVERQMNPMVFINLGLLALMCIFNAIGTRISDGYYRARGSYWTVAEDSPGDNPTLNGLIGFANAMITYQNIVPISLYISIEFVRTLQAYFIWADDEITDNGRPTLARSWNLSDDLGQIQYVFSDKTGTLTQNLMQFRQCSVAGKIYRGRQQLGSIGEEEEDEEEEEEEEEEEDTTEEEEKTVVNSDNTPGIKPSATQEKRPGSGPKAPAKLKPTTVPAFKDSELLKDLAGEDSDQARSLYGFFACLALCHTVLVSEDEDGSIKYKAQSPDEQALVQAAAAVGFVFRGREKNILRLQVPSLPCSSSASSNRNSRTGEHPAAQHEIKELDTRSSADGEVRQTVEVNEYELLEVNEFTSARKRMSVVVRRLVEGEPDSGELYLLVKGADNVIFERLGAGQEELKQTTDDQLEQFASEGLRTLCLAYRKLELSELEAWSRRYAHACSQLGADREKLIDAVQDELERDLILLGATAIEDKLQEGVPQAIADLKRAGIKVWVATGDKLETAVAIARTCHLIGHDMNLIVIRGGEYGTRTSAYQQIRKSLIDFFDGQELVEQLKEQPPDHQTKQNGLQSPTPTRASLPMSHRDDLASIVGEDNGQRRGGYGLVIDGGSLQHALEEPFTREALLELATRCAAVVCCRTSPKQKAEIVRLVKEGIGAQTLAIGDGANDVSMIQTADIGVGVSGEEGMQAVNSSDYAIARFAFLSKLLFVHGHWSYDRNARMIVNFFYKEIIGIFALWLYQFWCAYSTTILYEYTYLLFYNVFWTLLPVIGIGVFDQDISEKVLMAVPELYSIGREGKLFGLRRFVLYMIQGMYQGSVCFFLITFAYDSTSARKDGLDVAMSEFSTVVIVAIILVANLFHGLDQSIWNWWLLASVLLGPVLILLYTAVYSAIKPDWIWSVAYGNNHFLWPAAYWWLGLMIVIVLSLAPHYVTKYYTETYYPNDFQILKYVNREHPGHDFQADEQMPFKRENEKYAEGEAHTTGANKQDEPALLERMKSEQPSLHPIRPEILRSRTSLTHDMATGQLSPHGRGFNFDQADGVGEYAVGNRLRRYNTSVLSLGGGAIPEEANTANGRTATTSRAKGAVNRDRSRSIRLGNLQLAFGGSFGHHHHRRQGTTMTSSSTLGRPASLAKRISIFLHPHTHHPTDKSGEPSPSETHPLQNLSPAAPQPFPADPLVGALDHQSDDQDEIHELPPTLNNPPPPSAPPSP</sequence>
<reference evidence="21 22" key="3">
    <citation type="journal article" date="2017" name="G3 (Bethesda)">
        <title>Comparative analysis highlights variable genome content of wheat rusts and divergence of the mating loci.</title>
        <authorList>
            <person name="Cuomo C.A."/>
            <person name="Bakkeren G."/>
            <person name="Khalil H.B."/>
            <person name="Panwar V."/>
            <person name="Joly D."/>
            <person name="Linning R."/>
            <person name="Sakthikumar S."/>
            <person name="Song X."/>
            <person name="Adiconis X."/>
            <person name="Fan L."/>
            <person name="Goldberg J.M."/>
            <person name="Levin J.Z."/>
            <person name="Young S."/>
            <person name="Zeng Q."/>
            <person name="Anikster Y."/>
            <person name="Bruce M."/>
            <person name="Wang M."/>
            <person name="Yin C."/>
            <person name="McCallum B."/>
            <person name="Szabo L.J."/>
            <person name="Hulbert S."/>
            <person name="Chen X."/>
            <person name="Fellers J.P."/>
        </authorList>
    </citation>
    <scope>NUCLEOTIDE SEQUENCE</scope>
    <source>
        <strain evidence="22">Isolate 1-1 / race 1 (BBBD)</strain>
        <strain evidence="21">isolate 1-1 / race 1 (BBBD)</strain>
    </source>
</reference>
<keyword evidence="10 16" id="KW-0472">Membrane</keyword>
<dbReference type="SFLD" id="SFLDF00027">
    <property type="entry name" value="p-type_atpase"/>
    <property type="match status" value="1"/>
</dbReference>
<dbReference type="PRINTS" id="PR00119">
    <property type="entry name" value="CATATPASE"/>
</dbReference>
<comment type="subcellular location">
    <subcellularLocation>
        <location evidence="1 16">Membrane</location>
        <topology evidence="1 16">Multi-pass membrane protein</topology>
    </subcellularLocation>
</comment>
<dbReference type="NCBIfam" id="TIGR01652">
    <property type="entry name" value="ATPase-Plipid"/>
    <property type="match status" value="2"/>
</dbReference>
<feature type="transmembrane region" description="Helical" evidence="16">
    <location>
        <begin position="1344"/>
        <end position="1363"/>
    </location>
</feature>
<feature type="binding site" evidence="14">
    <location>
        <position position="849"/>
    </location>
    <ligand>
        <name>ATP</name>
        <dbReference type="ChEBI" id="CHEBI:30616"/>
    </ligand>
</feature>
<feature type="transmembrane region" description="Helical" evidence="16">
    <location>
        <begin position="1128"/>
        <end position="1146"/>
    </location>
</feature>
<dbReference type="FunFam" id="3.40.50.1000:FF:000001">
    <property type="entry name" value="Phospholipid-transporting ATPase IC"/>
    <property type="match status" value="1"/>
</dbReference>
<dbReference type="Gene3D" id="3.40.1110.10">
    <property type="entry name" value="Calcium-transporting ATPase, cytoplasmic domain N"/>
    <property type="match status" value="1"/>
</dbReference>
<feature type="compositionally biased region" description="Polar residues" evidence="17">
    <location>
        <begin position="1502"/>
        <end position="1513"/>
    </location>
</feature>
<dbReference type="GO" id="GO:0005886">
    <property type="term" value="C:plasma membrane"/>
    <property type="evidence" value="ECO:0007669"/>
    <property type="project" value="TreeGrafter"/>
</dbReference>
<evidence type="ECO:0000256" key="6">
    <source>
        <dbReference type="ARBA" id="ARBA00022840"/>
    </source>
</evidence>
<dbReference type="VEuPathDB" id="FungiDB:PTTG_25605"/>
<evidence type="ECO:0000256" key="14">
    <source>
        <dbReference type="PIRSR" id="PIRSR606539-2"/>
    </source>
</evidence>
<dbReference type="InterPro" id="IPR008250">
    <property type="entry name" value="ATPase_P-typ_transduc_dom_A_sf"/>
</dbReference>
<name>A0A180H0U5_PUCT1</name>
<dbReference type="SUPFAM" id="SSF56784">
    <property type="entry name" value="HAD-like"/>
    <property type="match status" value="1"/>
</dbReference>
<dbReference type="InterPro" id="IPR023298">
    <property type="entry name" value="ATPase_P-typ_TM_dom_sf"/>
</dbReference>
<organism evidence="20">
    <name type="scientific">Puccinia triticina (isolate 1-1 / race 1 (BBBD))</name>
    <name type="common">Brown leaf rust fungus</name>
    <dbReference type="NCBI Taxonomy" id="630390"/>
    <lineage>
        <taxon>Eukaryota</taxon>
        <taxon>Fungi</taxon>
        <taxon>Dikarya</taxon>
        <taxon>Basidiomycota</taxon>
        <taxon>Pucciniomycotina</taxon>
        <taxon>Pucciniomycetes</taxon>
        <taxon>Pucciniales</taxon>
        <taxon>Pucciniaceae</taxon>
        <taxon>Puccinia</taxon>
    </lineage>
</organism>
<dbReference type="NCBIfam" id="TIGR01494">
    <property type="entry name" value="ATPase_P-type"/>
    <property type="match status" value="1"/>
</dbReference>
<evidence type="ECO:0000256" key="7">
    <source>
        <dbReference type="ARBA" id="ARBA00022842"/>
    </source>
</evidence>
<dbReference type="GO" id="GO:0016887">
    <property type="term" value="F:ATP hydrolysis activity"/>
    <property type="evidence" value="ECO:0007669"/>
    <property type="project" value="InterPro"/>
</dbReference>
<feature type="binding site" evidence="14">
    <location>
        <position position="931"/>
    </location>
    <ligand>
        <name>ATP</name>
        <dbReference type="ChEBI" id="CHEBI:30616"/>
    </ligand>
</feature>
<keyword evidence="9 16" id="KW-1133">Transmembrane helix</keyword>
<dbReference type="SUPFAM" id="SSF81660">
    <property type="entry name" value="Metal cation-transporting ATPase, ATP-binding domain N"/>
    <property type="match status" value="1"/>
</dbReference>
<evidence type="ECO:0000313" key="21">
    <source>
        <dbReference type="EnsemblFungi" id="PTTG_25605-t43_1-p1"/>
    </source>
</evidence>
<keyword evidence="3 16" id="KW-0812">Transmembrane</keyword>
<dbReference type="SFLD" id="SFLDS00003">
    <property type="entry name" value="Haloacid_Dehalogenase"/>
    <property type="match status" value="1"/>
</dbReference>
<feature type="binding site" evidence="15">
    <location>
        <position position="1097"/>
    </location>
    <ligand>
        <name>Mg(2+)</name>
        <dbReference type="ChEBI" id="CHEBI:18420"/>
    </ligand>
</feature>
<evidence type="ECO:0000256" key="16">
    <source>
        <dbReference type="RuleBase" id="RU362033"/>
    </source>
</evidence>
<feature type="binding site" evidence="14">
    <location>
        <position position="1077"/>
    </location>
    <ligand>
        <name>ATP</name>
        <dbReference type="ChEBI" id="CHEBI:30616"/>
    </ligand>
</feature>
<feature type="compositionally biased region" description="Polar residues" evidence="17">
    <location>
        <begin position="998"/>
        <end position="1009"/>
    </location>
</feature>
<dbReference type="InterPro" id="IPR001757">
    <property type="entry name" value="P_typ_ATPase"/>
</dbReference>
<feature type="compositionally biased region" description="Pro residues" evidence="17">
    <location>
        <begin position="1630"/>
        <end position="1642"/>
    </location>
</feature>
<feature type="compositionally biased region" description="Low complexity" evidence="17">
    <location>
        <begin position="735"/>
        <end position="744"/>
    </location>
</feature>
<feature type="binding site" evidence="14">
    <location>
        <position position="932"/>
    </location>
    <ligand>
        <name>ATP</name>
        <dbReference type="ChEBI" id="CHEBI:30616"/>
    </ligand>
</feature>
<keyword evidence="22" id="KW-1185">Reference proteome</keyword>
<dbReference type="PANTHER" id="PTHR24092:SF153">
    <property type="entry name" value="PHOSPHOLIPID-TRANSPORTING ATPASE"/>
    <property type="match status" value="1"/>
</dbReference>
<feature type="transmembrane region" description="Helical" evidence="16">
    <location>
        <begin position="1237"/>
        <end position="1259"/>
    </location>
</feature>
<keyword evidence="4 15" id="KW-0479">Metal-binding</keyword>
<comment type="catalytic activity">
    <reaction evidence="11 16">
        <text>ATP + H2O + phospholipidSide 1 = ADP + phosphate + phospholipidSide 2.</text>
        <dbReference type="EC" id="7.6.2.1"/>
    </reaction>
</comment>
<dbReference type="InterPro" id="IPR023214">
    <property type="entry name" value="HAD_sf"/>
</dbReference>
<feature type="compositionally biased region" description="Low complexity" evidence="17">
    <location>
        <begin position="325"/>
        <end position="339"/>
    </location>
</feature>
<feature type="region of interest" description="Disordered" evidence="17">
    <location>
        <begin position="732"/>
        <end position="754"/>
    </location>
</feature>
<dbReference type="STRING" id="630390.A0A180H0U5"/>
<feature type="region of interest" description="Disordered" evidence="17">
    <location>
        <begin position="1536"/>
        <end position="1558"/>
    </location>
</feature>
<feature type="region of interest" description="Disordered" evidence="17">
    <location>
        <begin position="990"/>
        <end position="1013"/>
    </location>
</feature>
<feature type="binding site" evidence="14">
    <location>
        <position position="1071"/>
    </location>
    <ligand>
        <name>ATP</name>
        <dbReference type="ChEBI" id="CHEBI:30616"/>
    </ligand>
</feature>
<dbReference type="Gene3D" id="2.70.150.10">
    <property type="entry name" value="Calcium-transporting ATPase, cytoplasmic transduction domain A"/>
    <property type="match status" value="1"/>
</dbReference>
<feature type="region of interest" description="Disordered" evidence="17">
    <location>
        <begin position="325"/>
        <end position="386"/>
    </location>
</feature>
<feature type="binding site" evidence="14">
    <location>
        <position position="556"/>
    </location>
    <ligand>
        <name>ATP</name>
        <dbReference type="ChEBI" id="CHEBI:30616"/>
    </ligand>
</feature>
<feature type="compositionally biased region" description="Basic residues" evidence="17">
    <location>
        <begin position="188"/>
        <end position="201"/>
    </location>
</feature>
<dbReference type="Proteomes" id="UP000005240">
    <property type="component" value="Unassembled WGS sequence"/>
</dbReference>
<dbReference type="SUPFAM" id="SSF81653">
    <property type="entry name" value="Calcium ATPase, transduction domain A"/>
    <property type="match status" value="1"/>
</dbReference>
<feature type="active site" description="4-aspartylphosphate intermediate" evidence="13">
    <location>
        <position position="556"/>
    </location>
</feature>
<feature type="binding site" evidence="14">
    <location>
        <position position="930"/>
    </location>
    <ligand>
        <name>ATP</name>
        <dbReference type="ChEBI" id="CHEBI:30616"/>
    </ligand>
</feature>
<feature type="domain" description="P-type ATPase C-terminal" evidence="19">
    <location>
        <begin position="1123"/>
        <end position="1374"/>
    </location>
</feature>
<evidence type="ECO:0000313" key="22">
    <source>
        <dbReference type="Proteomes" id="UP000005240"/>
    </source>
</evidence>
<keyword evidence="8 16" id="KW-1278">Translocase</keyword>
<reference evidence="20" key="2">
    <citation type="submission" date="2016-05" db="EMBL/GenBank/DDBJ databases">
        <title>Comparative analysis highlights variable genome content of wheat rusts and divergence of the mating loci.</title>
        <authorList>
            <person name="Cuomo C.A."/>
            <person name="Bakkeren G."/>
            <person name="Szabo L."/>
            <person name="Khalil H."/>
            <person name="Joly D."/>
            <person name="Goldberg J."/>
            <person name="Young S."/>
            <person name="Zeng Q."/>
            <person name="Fellers J."/>
        </authorList>
    </citation>
    <scope>NUCLEOTIDE SEQUENCE [LARGE SCALE GENOMIC DNA]</scope>
    <source>
        <strain evidence="20">1-1 BBBD Race 1</strain>
    </source>
</reference>
<feature type="transmembrane region" description="Helical" evidence="16">
    <location>
        <begin position="1158"/>
        <end position="1175"/>
    </location>
</feature>
<evidence type="ECO:0000256" key="8">
    <source>
        <dbReference type="ARBA" id="ARBA00022967"/>
    </source>
</evidence>
<dbReference type="Pfam" id="PF16212">
    <property type="entry name" value="PhoLip_ATPase_C"/>
    <property type="match status" value="1"/>
</dbReference>
<feature type="transmembrane region" description="Helical" evidence="16">
    <location>
        <begin position="1303"/>
        <end position="1324"/>
    </location>
</feature>
<dbReference type="GO" id="GO:0005524">
    <property type="term" value="F:ATP binding"/>
    <property type="evidence" value="ECO:0007669"/>
    <property type="project" value="UniProtKB-UniRule"/>
</dbReference>
<accession>A0A180H0U5</accession>
<dbReference type="EMBL" id="ADAS02000006">
    <property type="protein sequence ID" value="OAV98640.1"/>
    <property type="molecule type" value="Genomic_DNA"/>
</dbReference>
<comment type="catalytic activity">
    <reaction evidence="12">
        <text>a 1,2-diacyl-sn-glycero-3-phosphoethanolamine(out) + ATP + H2O = a 1,2-diacyl-sn-glycero-3-phosphoethanolamine(in) + ADP + phosphate + H(+)</text>
        <dbReference type="Rhea" id="RHEA:66132"/>
        <dbReference type="ChEBI" id="CHEBI:15377"/>
        <dbReference type="ChEBI" id="CHEBI:15378"/>
        <dbReference type="ChEBI" id="CHEBI:30616"/>
        <dbReference type="ChEBI" id="CHEBI:43474"/>
        <dbReference type="ChEBI" id="CHEBI:64612"/>
        <dbReference type="ChEBI" id="CHEBI:456216"/>
    </reaction>
    <physiologicalReaction direction="left-to-right" evidence="12">
        <dbReference type="Rhea" id="RHEA:66133"/>
    </physiologicalReaction>
</comment>
<evidence type="ECO:0000259" key="18">
    <source>
        <dbReference type="Pfam" id="PF16209"/>
    </source>
</evidence>
<dbReference type="GO" id="GO:0000287">
    <property type="term" value="F:magnesium ion binding"/>
    <property type="evidence" value="ECO:0007669"/>
    <property type="project" value="UniProtKB-UniRule"/>
</dbReference>
<feature type="binding site" evidence="14">
    <location>
        <position position="557"/>
    </location>
    <ligand>
        <name>ATP</name>
        <dbReference type="ChEBI" id="CHEBI:30616"/>
    </ligand>
</feature>
<dbReference type="SUPFAM" id="SSF81665">
    <property type="entry name" value="Calcium ATPase, transmembrane domain M"/>
    <property type="match status" value="1"/>
</dbReference>
<evidence type="ECO:0000256" key="4">
    <source>
        <dbReference type="ARBA" id="ARBA00022723"/>
    </source>
</evidence>
<evidence type="ECO:0000259" key="19">
    <source>
        <dbReference type="Pfam" id="PF16212"/>
    </source>
</evidence>
<proteinExistence type="inferred from homology"/>
<feature type="binding site" evidence="14">
    <location>
        <position position="815"/>
    </location>
    <ligand>
        <name>ATP</name>
        <dbReference type="ChEBI" id="CHEBI:30616"/>
    </ligand>
</feature>
<evidence type="ECO:0000256" key="2">
    <source>
        <dbReference type="ARBA" id="ARBA00008109"/>
    </source>
</evidence>
<evidence type="ECO:0000256" key="12">
    <source>
        <dbReference type="ARBA" id="ARBA00049128"/>
    </source>
</evidence>
<feature type="binding site" evidence="14">
    <location>
        <position position="558"/>
    </location>
    <ligand>
        <name>ATP</name>
        <dbReference type="ChEBI" id="CHEBI:30616"/>
    </ligand>
</feature>
<dbReference type="GO" id="GO:0045332">
    <property type="term" value="P:phospholipid translocation"/>
    <property type="evidence" value="ECO:0007669"/>
    <property type="project" value="TreeGrafter"/>
</dbReference>
<evidence type="ECO:0000256" key="1">
    <source>
        <dbReference type="ARBA" id="ARBA00004141"/>
    </source>
</evidence>
<feature type="compositionally biased region" description="Polar residues" evidence="17">
    <location>
        <begin position="1585"/>
        <end position="1597"/>
    </location>
</feature>
<evidence type="ECO:0000256" key="10">
    <source>
        <dbReference type="ARBA" id="ARBA00023136"/>
    </source>
</evidence>
<evidence type="ECO:0000313" key="20">
    <source>
        <dbReference type="EMBL" id="OAV98640.1"/>
    </source>
</evidence>
<evidence type="ECO:0000256" key="15">
    <source>
        <dbReference type="PIRSR" id="PIRSR606539-3"/>
    </source>
</evidence>
<feature type="binding site" evidence="14">
    <location>
        <position position="1100"/>
    </location>
    <ligand>
        <name>ATP</name>
        <dbReference type="ChEBI" id="CHEBI:30616"/>
    </ligand>
</feature>
<dbReference type="Pfam" id="PF13246">
    <property type="entry name" value="Cation_ATPase"/>
    <property type="match status" value="1"/>
</dbReference>
<gene>
    <name evidence="20" type="ORF">PTTG_25605</name>
</gene>